<sequence>MSHGGKMALLASLIFSGAVIYGVHYQQRQEREIMHYGIIKDEERRRRKLQNQAELEVQRSLQAEYEKEQNISR</sequence>
<dbReference type="STRING" id="215637.A0A4Q0A1A4"/>
<protein>
    <recommendedName>
        <fullName evidence="8">Cytochrome c oxidase assembly protein</fullName>
    </recommendedName>
</protein>
<feature type="signal peptide" evidence="5">
    <location>
        <begin position="1"/>
        <end position="25"/>
    </location>
</feature>
<keyword evidence="5" id="KW-0732">Signal</keyword>
<evidence type="ECO:0000256" key="1">
    <source>
        <dbReference type="ARBA" id="ARBA00004173"/>
    </source>
</evidence>
<gene>
    <name evidence="6" type="ORF">BJ085DRAFT_17252</name>
</gene>
<dbReference type="Pfam" id="PF15786">
    <property type="entry name" value="PET117"/>
    <property type="match status" value="1"/>
</dbReference>
<reference evidence="7" key="1">
    <citation type="journal article" date="2018" name="Nat. Microbiol.">
        <title>Leveraging single-cell genomics to expand the fungal tree of life.</title>
        <authorList>
            <person name="Ahrendt S.R."/>
            <person name="Quandt C.A."/>
            <person name="Ciobanu D."/>
            <person name="Clum A."/>
            <person name="Salamov A."/>
            <person name="Andreopoulos B."/>
            <person name="Cheng J.F."/>
            <person name="Woyke T."/>
            <person name="Pelin A."/>
            <person name="Henrissat B."/>
            <person name="Reynolds N.K."/>
            <person name="Benny G.L."/>
            <person name="Smith M.E."/>
            <person name="James T.Y."/>
            <person name="Grigoriev I.V."/>
        </authorList>
    </citation>
    <scope>NUCLEOTIDE SEQUENCE [LARGE SCALE GENOMIC DNA]</scope>
    <source>
        <strain evidence="7">RSA 468</strain>
    </source>
</reference>
<keyword evidence="4" id="KW-0496">Mitochondrion</keyword>
<evidence type="ECO:0000313" key="7">
    <source>
        <dbReference type="Proteomes" id="UP000268162"/>
    </source>
</evidence>
<dbReference type="GO" id="GO:0033617">
    <property type="term" value="P:mitochondrial respiratory chain complex IV assembly"/>
    <property type="evidence" value="ECO:0007669"/>
    <property type="project" value="TreeGrafter"/>
</dbReference>
<evidence type="ECO:0000256" key="2">
    <source>
        <dbReference type="ARBA" id="ARBA00008197"/>
    </source>
</evidence>
<dbReference type="GO" id="GO:0005739">
    <property type="term" value="C:mitochondrion"/>
    <property type="evidence" value="ECO:0007669"/>
    <property type="project" value="UniProtKB-SubCell"/>
</dbReference>
<accession>A0A4Q0A1A4</accession>
<comment type="similarity">
    <text evidence="2">Belongs to the PET117 family.</text>
</comment>
<name>A0A4Q0A1A4_9FUNG</name>
<dbReference type="AlphaFoldDB" id="A0A4Q0A1A4"/>
<dbReference type="Proteomes" id="UP000268162">
    <property type="component" value="Unassembled WGS sequence"/>
</dbReference>
<evidence type="ECO:0000256" key="4">
    <source>
        <dbReference type="ARBA" id="ARBA00023128"/>
    </source>
</evidence>
<dbReference type="PANTHER" id="PTHR28163:SF1">
    <property type="entry name" value="PROTEIN PET117 HOMOLOG, MITOCHONDRIAL"/>
    <property type="match status" value="1"/>
</dbReference>
<feature type="chain" id="PRO_5020802667" description="Cytochrome c oxidase assembly protein" evidence="5">
    <location>
        <begin position="26"/>
        <end position="73"/>
    </location>
</feature>
<proteinExistence type="inferred from homology"/>
<dbReference type="OrthoDB" id="76305at2759"/>
<dbReference type="EMBL" id="ML002316">
    <property type="protein sequence ID" value="RKP38920.1"/>
    <property type="molecule type" value="Genomic_DNA"/>
</dbReference>
<keyword evidence="7" id="KW-1185">Reference proteome</keyword>
<dbReference type="InterPro" id="IPR031568">
    <property type="entry name" value="Pet117"/>
</dbReference>
<dbReference type="PANTHER" id="PTHR28163">
    <property type="entry name" value="PROTEIN PET117 HOMOLOG, MITOCHONDRIAL"/>
    <property type="match status" value="1"/>
</dbReference>
<evidence type="ECO:0000313" key="6">
    <source>
        <dbReference type="EMBL" id="RKP38920.1"/>
    </source>
</evidence>
<organism evidence="6 7">
    <name type="scientific">Dimargaris cristalligena</name>
    <dbReference type="NCBI Taxonomy" id="215637"/>
    <lineage>
        <taxon>Eukaryota</taxon>
        <taxon>Fungi</taxon>
        <taxon>Fungi incertae sedis</taxon>
        <taxon>Zoopagomycota</taxon>
        <taxon>Kickxellomycotina</taxon>
        <taxon>Dimargaritomycetes</taxon>
        <taxon>Dimargaritales</taxon>
        <taxon>Dimargaritaceae</taxon>
        <taxon>Dimargaris</taxon>
    </lineage>
</organism>
<evidence type="ECO:0008006" key="8">
    <source>
        <dbReference type="Google" id="ProtNLM"/>
    </source>
</evidence>
<keyword evidence="3" id="KW-0809">Transit peptide</keyword>
<evidence type="ECO:0000256" key="5">
    <source>
        <dbReference type="SAM" id="SignalP"/>
    </source>
</evidence>
<comment type="subcellular location">
    <subcellularLocation>
        <location evidence="1">Mitochondrion</location>
    </subcellularLocation>
</comment>
<evidence type="ECO:0000256" key="3">
    <source>
        <dbReference type="ARBA" id="ARBA00022946"/>
    </source>
</evidence>